<dbReference type="Proteomes" id="UP000195787">
    <property type="component" value="Unassembled WGS sequence"/>
</dbReference>
<evidence type="ECO:0000256" key="1">
    <source>
        <dbReference type="ARBA" id="ARBA00006594"/>
    </source>
</evidence>
<dbReference type="InterPro" id="IPR002941">
    <property type="entry name" value="DNA_methylase_N4/N6"/>
</dbReference>
<dbReference type="GO" id="GO:0005737">
    <property type="term" value="C:cytoplasm"/>
    <property type="evidence" value="ECO:0007669"/>
    <property type="project" value="TreeGrafter"/>
</dbReference>
<organism evidence="6 7">
    <name type="scientific">Agrococcus casei LMG 22410</name>
    <dbReference type="NCBI Taxonomy" id="1255656"/>
    <lineage>
        <taxon>Bacteria</taxon>
        <taxon>Bacillati</taxon>
        <taxon>Actinomycetota</taxon>
        <taxon>Actinomycetes</taxon>
        <taxon>Micrococcales</taxon>
        <taxon>Microbacteriaceae</taxon>
        <taxon>Agrococcus</taxon>
    </lineage>
</organism>
<evidence type="ECO:0000256" key="2">
    <source>
        <dbReference type="ARBA" id="ARBA00022603"/>
    </source>
</evidence>
<dbReference type="PIRSF" id="PIRSF036758">
    <property type="entry name" value="Aden_M_ParB"/>
    <property type="match status" value="1"/>
</dbReference>
<reference evidence="6 7" key="1">
    <citation type="submission" date="2017-02" db="EMBL/GenBank/DDBJ databases">
        <authorList>
            <person name="Peterson S.W."/>
        </authorList>
    </citation>
    <scope>NUCLEOTIDE SEQUENCE [LARGE SCALE GENOMIC DNA]</scope>
    <source>
        <strain evidence="6 7">LMG 22410</strain>
    </source>
</reference>
<dbReference type="InterPro" id="IPR002052">
    <property type="entry name" value="DNA_methylase_N6_adenine_CS"/>
</dbReference>
<gene>
    <name evidence="6" type="ORF">CZ674_04465</name>
</gene>
<dbReference type="EC" id="2.1.1.72" evidence="6"/>
<dbReference type="SUPFAM" id="SSF110849">
    <property type="entry name" value="ParB/Sulfiredoxin"/>
    <property type="match status" value="1"/>
</dbReference>
<dbReference type="InterPro" id="IPR036086">
    <property type="entry name" value="ParB/Sulfiredoxin_sf"/>
</dbReference>
<dbReference type="GO" id="GO:0008170">
    <property type="term" value="F:N-methyltransferase activity"/>
    <property type="evidence" value="ECO:0007669"/>
    <property type="project" value="InterPro"/>
</dbReference>
<dbReference type="AlphaFoldDB" id="A0A1R4FGU4"/>
<evidence type="ECO:0000259" key="5">
    <source>
        <dbReference type="SMART" id="SM00470"/>
    </source>
</evidence>
<protein>
    <submittedName>
        <fullName evidence="6">Adenine-specific methyltransferase</fullName>
        <ecNumber evidence="6">2.1.1.72</ecNumber>
    </submittedName>
</protein>
<dbReference type="GO" id="GO:0003677">
    <property type="term" value="F:DNA binding"/>
    <property type="evidence" value="ECO:0007669"/>
    <property type="project" value="InterPro"/>
</dbReference>
<keyword evidence="4" id="KW-0949">S-adenosyl-L-methionine</keyword>
<sequence>MALEVTVRPLSELKPYHQNPRRGNTAAIADSLAKRGQYKPIVVNLGTHTGRPMEILAGNHTFLAAHSLDWPTIQVVTVDVNDAEAAQIVLADNKLADLGGYDDVDLLATLQEAGSLDATGYTDQDLTELLRALDEPVGLTDPDDVPALTDTTITAEGDVWRLGPHVLYVGSSGNVEAVADAAQGTVDAVWTDPPYGVSYVGGTGMTIKNDGADEAVQTFADAVGTILAVARPGAPVYVAHADLMRGEFQRVMSEAGILYRQTLIWVKNALVMGRADYHWKHEPILEAELPEAGIVDESFDPVAYGFTPGGEGRLGRGGKRWYGDNKSSTVFQVPKPKANSEHPTMKPVELIERMLRNSVQTGGLVFDPFGGSGSTLIAAHRLGARALLCELDPQYADVICRRWEEHTGVTPIRDGEPVTFTDAP</sequence>
<dbReference type="Pfam" id="PF01555">
    <property type="entry name" value="N6_N4_Mtase"/>
    <property type="match status" value="1"/>
</dbReference>
<keyword evidence="7" id="KW-1185">Reference proteome</keyword>
<dbReference type="InterPro" id="IPR015840">
    <property type="entry name" value="DNA_MeTrfase_ParB"/>
</dbReference>
<dbReference type="Gene3D" id="3.90.1530.10">
    <property type="entry name" value="Conserved hypothetical protein from pyrococcus furiosus pfu- 392566-001, ParB domain"/>
    <property type="match status" value="1"/>
</dbReference>
<dbReference type="InterPro" id="IPR002295">
    <property type="entry name" value="N4/N6-MTase_EcoPI_Mod-like"/>
</dbReference>
<evidence type="ECO:0000256" key="3">
    <source>
        <dbReference type="ARBA" id="ARBA00022679"/>
    </source>
</evidence>
<dbReference type="InterPro" id="IPR029063">
    <property type="entry name" value="SAM-dependent_MTases_sf"/>
</dbReference>
<accession>A0A1R4FGU4</accession>
<dbReference type="PANTHER" id="PTHR13370">
    <property type="entry name" value="RNA METHYLASE-RELATED"/>
    <property type="match status" value="1"/>
</dbReference>
<evidence type="ECO:0000256" key="4">
    <source>
        <dbReference type="ARBA" id="ARBA00022691"/>
    </source>
</evidence>
<name>A0A1R4FGU4_9MICO</name>
<evidence type="ECO:0000313" key="7">
    <source>
        <dbReference type="Proteomes" id="UP000195787"/>
    </source>
</evidence>
<dbReference type="GeneID" id="303172457"/>
<dbReference type="EMBL" id="FUHU01000021">
    <property type="protein sequence ID" value="SJM55077.1"/>
    <property type="molecule type" value="Genomic_DNA"/>
</dbReference>
<dbReference type="OrthoDB" id="9773060at2"/>
<keyword evidence="3 6" id="KW-0808">Transferase</keyword>
<dbReference type="GO" id="GO:0009007">
    <property type="term" value="F:site-specific DNA-methyltransferase (adenine-specific) activity"/>
    <property type="evidence" value="ECO:0007669"/>
    <property type="project" value="UniProtKB-EC"/>
</dbReference>
<dbReference type="PANTHER" id="PTHR13370:SF3">
    <property type="entry name" value="TRNA (GUANINE(10)-N2)-METHYLTRANSFERASE HOMOLOG"/>
    <property type="match status" value="1"/>
</dbReference>
<proteinExistence type="inferred from homology"/>
<dbReference type="SMART" id="SM00470">
    <property type="entry name" value="ParB"/>
    <property type="match status" value="1"/>
</dbReference>
<dbReference type="SUPFAM" id="SSF53335">
    <property type="entry name" value="S-adenosyl-L-methionine-dependent methyltransferases"/>
    <property type="match status" value="1"/>
</dbReference>
<dbReference type="PROSITE" id="PS00092">
    <property type="entry name" value="N6_MTASE"/>
    <property type="match status" value="1"/>
</dbReference>
<dbReference type="Pfam" id="PF02195">
    <property type="entry name" value="ParB_N"/>
    <property type="match status" value="1"/>
</dbReference>
<feature type="domain" description="ParB-like N-terminal" evidence="5">
    <location>
        <begin position="6"/>
        <end position="94"/>
    </location>
</feature>
<comment type="similarity">
    <text evidence="1">Belongs to the N(4)/N(6)-methyltransferase family.</text>
</comment>
<evidence type="ECO:0000313" key="6">
    <source>
        <dbReference type="EMBL" id="SJM55077.1"/>
    </source>
</evidence>
<dbReference type="PRINTS" id="PR00506">
    <property type="entry name" value="D21N6MTFRASE"/>
</dbReference>
<dbReference type="GO" id="GO:0032259">
    <property type="term" value="P:methylation"/>
    <property type="evidence" value="ECO:0007669"/>
    <property type="project" value="UniProtKB-KW"/>
</dbReference>
<keyword evidence="2 6" id="KW-0489">Methyltransferase</keyword>
<dbReference type="RefSeq" id="WP_086991349.1">
    <property type="nucleotide sequence ID" value="NZ_FUHU01000021.1"/>
</dbReference>
<dbReference type="InterPro" id="IPR003115">
    <property type="entry name" value="ParB_N"/>
</dbReference>
<dbReference type="Gene3D" id="3.40.50.150">
    <property type="entry name" value="Vaccinia Virus protein VP39"/>
    <property type="match status" value="1"/>
</dbReference>